<dbReference type="PANTHER" id="PTHR31884">
    <property type="entry name" value="POLYGALACTURONASE"/>
    <property type="match status" value="1"/>
</dbReference>
<dbReference type="InterPro" id="IPR011050">
    <property type="entry name" value="Pectin_lyase_fold/virulence"/>
</dbReference>
<evidence type="ECO:0000256" key="7">
    <source>
        <dbReference type="ARBA" id="ARBA00022801"/>
    </source>
</evidence>
<gene>
    <name evidence="15" type="ORF">AAFC00_002361</name>
</gene>
<dbReference type="Proteomes" id="UP001562354">
    <property type="component" value="Unassembled WGS sequence"/>
</dbReference>
<keyword evidence="7 13" id="KW-0378">Hydrolase</keyword>
<evidence type="ECO:0000256" key="5">
    <source>
        <dbReference type="ARBA" id="ARBA00022729"/>
    </source>
</evidence>
<keyword evidence="5 14" id="KW-0732">Signal</keyword>
<dbReference type="EC" id="3.2.1.15" evidence="3"/>
<comment type="similarity">
    <text evidence="2 13">Belongs to the glycosyl hydrolase 28 family.</text>
</comment>
<dbReference type="PANTHER" id="PTHR31884:SF1">
    <property type="entry name" value="POLYGALACTURONASE"/>
    <property type="match status" value="1"/>
</dbReference>
<evidence type="ECO:0000256" key="8">
    <source>
        <dbReference type="ARBA" id="ARBA00023157"/>
    </source>
</evidence>
<keyword evidence="8" id="KW-1015">Disulfide bond</keyword>
<dbReference type="SUPFAM" id="SSF51126">
    <property type="entry name" value="Pectin lyase-like"/>
    <property type="match status" value="1"/>
</dbReference>
<dbReference type="PROSITE" id="PS00502">
    <property type="entry name" value="POLYGALACTURONASE"/>
    <property type="match status" value="1"/>
</dbReference>
<dbReference type="RefSeq" id="XP_069201759.1">
    <property type="nucleotide sequence ID" value="XM_069341665.1"/>
</dbReference>
<accession>A0ABR3PH68</accession>
<dbReference type="InterPro" id="IPR050434">
    <property type="entry name" value="Glycosyl_hydrlase_28"/>
</dbReference>
<evidence type="ECO:0000313" key="16">
    <source>
        <dbReference type="Proteomes" id="UP001562354"/>
    </source>
</evidence>
<keyword evidence="16" id="KW-1185">Reference proteome</keyword>
<evidence type="ECO:0000256" key="9">
    <source>
        <dbReference type="ARBA" id="ARBA00023295"/>
    </source>
</evidence>
<comment type="catalytic activity">
    <reaction evidence="11">
        <text>(1,4-alpha-D-galacturonosyl)n+m + H2O = (1,4-alpha-D-galacturonosyl)n + (1,4-alpha-D-galacturonosyl)m.</text>
        <dbReference type="EC" id="3.2.1.15"/>
    </reaction>
</comment>
<evidence type="ECO:0000256" key="2">
    <source>
        <dbReference type="ARBA" id="ARBA00008834"/>
    </source>
</evidence>
<dbReference type="GeneID" id="95976063"/>
<dbReference type="Pfam" id="PF00295">
    <property type="entry name" value="Glyco_hydro_28"/>
    <property type="match status" value="1"/>
</dbReference>
<keyword evidence="9 13" id="KW-0326">Glycosidase</keyword>
<evidence type="ECO:0000256" key="13">
    <source>
        <dbReference type="RuleBase" id="RU361169"/>
    </source>
</evidence>
<protein>
    <recommendedName>
        <fullName evidence="3">endo-polygalacturonase</fullName>
        <ecNumber evidence="3">3.2.1.15</ecNumber>
    </recommendedName>
</protein>
<proteinExistence type="inferred from homology"/>
<evidence type="ECO:0000256" key="14">
    <source>
        <dbReference type="SAM" id="SignalP"/>
    </source>
</evidence>
<keyword evidence="4" id="KW-0964">Secreted</keyword>
<feature type="signal peptide" evidence="14">
    <location>
        <begin position="1"/>
        <end position="20"/>
    </location>
</feature>
<evidence type="ECO:0000256" key="4">
    <source>
        <dbReference type="ARBA" id="ARBA00022525"/>
    </source>
</evidence>
<name>A0ABR3PH68_9PEZI</name>
<organism evidence="15 16">
    <name type="scientific">Neodothiora populina</name>
    <dbReference type="NCBI Taxonomy" id="2781224"/>
    <lineage>
        <taxon>Eukaryota</taxon>
        <taxon>Fungi</taxon>
        <taxon>Dikarya</taxon>
        <taxon>Ascomycota</taxon>
        <taxon>Pezizomycotina</taxon>
        <taxon>Dothideomycetes</taxon>
        <taxon>Dothideomycetidae</taxon>
        <taxon>Dothideales</taxon>
        <taxon>Dothioraceae</taxon>
        <taxon>Neodothiora</taxon>
    </lineage>
</organism>
<evidence type="ECO:0000313" key="15">
    <source>
        <dbReference type="EMBL" id="KAL1305486.1"/>
    </source>
</evidence>
<sequence>MPSISSVALALLASGVSTLALPAAPAVTPKPRLNLRASTSSSGGACTFSDAAAVSASQASCATIVLDNVAVPSGATLDLTNLNDDTTVIFQGTTTFGYDEWEGPLVSVAGTGIKVQGADGAILDGDGSRWWDGKGGNGGKTKPKFFEAHKLISSSISDITIKNSPVQIFSINGAQGLTVSNVTVDNKDGDKTNSDGDALGHNTDAFDVGSSTDVTISGCTVYNQDDCLAINSGSGITFTGGYCSGGHGLSIGSVGGRSDNTVENIVIENSQIVNSMNGVRIKTVSGETGTVKNITYSEIKLSGITDYGIVIEQDYENGSPTGTPTDGIPVTEVTVSGVTGTVADDASPIYILCASCSDWTWEGVSITGGKKSDKCEGIPTGASC</sequence>
<evidence type="ECO:0000256" key="1">
    <source>
        <dbReference type="ARBA" id="ARBA00004613"/>
    </source>
</evidence>
<evidence type="ECO:0000256" key="10">
    <source>
        <dbReference type="ARBA" id="ARBA00023316"/>
    </source>
</evidence>
<dbReference type="InterPro" id="IPR012334">
    <property type="entry name" value="Pectin_lyas_fold"/>
</dbReference>
<dbReference type="InterPro" id="IPR006626">
    <property type="entry name" value="PbH1"/>
</dbReference>
<keyword evidence="6" id="KW-0677">Repeat</keyword>
<dbReference type="SMART" id="SM00710">
    <property type="entry name" value="PbH1"/>
    <property type="match status" value="5"/>
</dbReference>
<dbReference type="EMBL" id="JBFMKM010000007">
    <property type="protein sequence ID" value="KAL1305486.1"/>
    <property type="molecule type" value="Genomic_DNA"/>
</dbReference>
<evidence type="ECO:0000256" key="3">
    <source>
        <dbReference type="ARBA" id="ARBA00012736"/>
    </source>
</evidence>
<feature type="active site" evidence="12">
    <location>
        <position position="247"/>
    </location>
</feature>
<evidence type="ECO:0000256" key="12">
    <source>
        <dbReference type="PROSITE-ProRule" id="PRU10052"/>
    </source>
</evidence>
<keyword evidence="10" id="KW-0961">Cell wall biogenesis/degradation</keyword>
<comment type="subcellular location">
    <subcellularLocation>
        <location evidence="1">Secreted</location>
    </subcellularLocation>
</comment>
<dbReference type="Gene3D" id="2.160.20.10">
    <property type="entry name" value="Single-stranded right-handed beta-helix, Pectin lyase-like"/>
    <property type="match status" value="1"/>
</dbReference>
<feature type="chain" id="PRO_5047404439" description="endo-polygalacturonase" evidence="14">
    <location>
        <begin position="21"/>
        <end position="384"/>
    </location>
</feature>
<reference evidence="15 16" key="1">
    <citation type="submission" date="2024-07" db="EMBL/GenBank/DDBJ databases">
        <title>Draft sequence of the Neodothiora populina.</title>
        <authorList>
            <person name="Drown D.D."/>
            <person name="Schuette U.S."/>
            <person name="Buechlein A.B."/>
            <person name="Rusch D.R."/>
            <person name="Winton L.W."/>
            <person name="Adams G.A."/>
        </authorList>
    </citation>
    <scope>NUCLEOTIDE SEQUENCE [LARGE SCALE GENOMIC DNA]</scope>
    <source>
        <strain evidence="15 16">CPC 39397</strain>
    </source>
</reference>
<dbReference type="InterPro" id="IPR000743">
    <property type="entry name" value="Glyco_hydro_28"/>
</dbReference>
<evidence type="ECO:0000256" key="6">
    <source>
        <dbReference type="ARBA" id="ARBA00022737"/>
    </source>
</evidence>
<comment type="caution">
    <text evidence="15">The sequence shown here is derived from an EMBL/GenBank/DDBJ whole genome shotgun (WGS) entry which is preliminary data.</text>
</comment>
<evidence type="ECO:0000256" key="11">
    <source>
        <dbReference type="ARBA" id="ARBA00034074"/>
    </source>
</evidence>